<evidence type="ECO:0000313" key="4">
    <source>
        <dbReference type="Proteomes" id="UP000608662"/>
    </source>
</evidence>
<feature type="domain" description="PAC" evidence="2">
    <location>
        <begin position="193"/>
        <end position="258"/>
    </location>
</feature>
<evidence type="ECO:0000313" key="3">
    <source>
        <dbReference type="EMBL" id="NLV10123.1"/>
    </source>
</evidence>
<dbReference type="Gene3D" id="3.30.450.20">
    <property type="entry name" value="PAS domain"/>
    <property type="match status" value="1"/>
</dbReference>
<dbReference type="Pfam" id="PF08448">
    <property type="entry name" value="PAS_4"/>
    <property type="match status" value="1"/>
</dbReference>
<sequence length="660" mass="72029">MNPILSPPKAVLVVGAPTSRRERLETVLADVADSVYVAESTDRATAVLSEHDDVGCVVLAADCDGVVGFRRTVTDHDEYLPVVLLFDGSVTDVSGVTSAGETTLLPTSASDEELCDIVTDHFETYRDRLVTAEESDMLQSFLSSIEIPMFVKDEQGRHLRKTEAWGGIDPEVVVGKTDRELYAYDPESAEQFYDHDMRVIENGERIVDREEAPGPPGNRYWARTTKVPWHDDDGSVKGLLGLSYEITDLKQQERRLELLEDRFDQFATFLSEEVLDTLQSANGQLGIARETGDDDAFRAIESAHDRMEQRLRDLSTLASKSPNVGATNSVNLAYVVNEVWSFIATGDAQLALHVPDETLIHASMGGIRPIVEHLLRHAADSGEDVTVSVGALQEGFYVAHDAPTSSADCGRATESGFVTPNDGQGSGLAFVSEIVERNNWSLTVTDRDESGTRIEIRGPLVVTGTETDCVPGADHSLTESDPVGEGDVTGSVEVESVSNWWTLAGTTGTQRQQRDYYFAHAAVEGDARIEARLVDIEHVNDYGSGGLMVRDGLGPEDPYGFLGWTVGRGTEILWRTDPGGETSRHLLDDDAGPQWLRIDRIGDTVTYLVSLDGSNWRRLDQRPVALSDPIHVGLAVSGAIPTDECEATFADVTVCELECE</sequence>
<dbReference type="InterPro" id="IPR035965">
    <property type="entry name" value="PAS-like_dom_sf"/>
</dbReference>
<evidence type="ECO:0000259" key="2">
    <source>
        <dbReference type="PROSITE" id="PS50113"/>
    </source>
</evidence>
<dbReference type="SUPFAM" id="SSF55874">
    <property type="entry name" value="ATPase domain of HSP90 chaperone/DNA topoisomerase II/histidine kinase"/>
    <property type="match status" value="1"/>
</dbReference>
<dbReference type="EMBL" id="WOYG01000001">
    <property type="protein sequence ID" value="NLV10123.1"/>
    <property type="molecule type" value="Genomic_DNA"/>
</dbReference>
<dbReference type="SUPFAM" id="SSF55785">
    <property type="entry name" value="PYP-like sensor domain (PAS domain)"/>
    <property type="match status" value="1"/>
</dbReference>
<protein>
    <submittedName>
        <fullName evidence="3">PAS domain-containing protein</fullName>
    </submittedName>
</protein>
<accession>A0A847U385</accession>
<dbReference type="InterPro" id="IPR000700">
    <property type="entry name" value="PAS-assoc_C"/>
</dbReference>
<dbReference type="AlphaFoldDB" id="A0A847U385"/>
<dbReference type="InterPro" id="IPR013656">
    <property type="entry name" value="PAS_4"/>
</dbReference>
<comment type="caution">
    <text evidence="3">The sequence shown here is derived from an EMBL/GenBank/DDBJ whole genome shotgun (WGS) entry which is preliminary data.</text>
</comment>
<feature type="region of interest" description="Disordered" evidence="1">
    <location>
        <begin position="465"/>
        <end position="487"/>
    </location>
</feature>
<name>A0A847U385_9EURY</name>
<reference evidence="3" key="1">
    <citation type="submission" date="2019-12" db="EMBL/GenBank/DDBJ databases">
        <title>Whole-genome sequence of Halomicrobium mukohataei pws1.</title>
        <authorList>
            <person name="Verma D.K."/>
            <person name="Gopal K."/>
            <person name="Prasad E.S."/>
        </authorList>
    </citation>
    <scope>NUCLEOTIDE SEQUENCE</scope>
    <source>
        <strain evidence="3">Pws1</strain>
    </source>
</reference>
<dbReference type="InterPro" id="IPR000014">
    <property type="entry name" value="PAS"/>
</dbReference>
<gene>
    <name evidence="3" type="ORF">GOC74_09300</name>
</gene>
<dbReference type="InterPro" id="IPR036890">
    <property type="entry name" value="HATPase_C_sf"/>
</dbReference>
<dbReference type="Gene3D" id="3.30.565.10">
    <property type="entry name" value="Histidine kinase-like ATPase, C-terminal domain"/>
    <property type="match status" value="1"/>
</dbReference>
<evidence type="ECO:0000256" key="1">
    <source>
        <dbReference type="SAM" id="MobiDB-lite"/>
    </source>
</evidence>
<proteinExistence type="predicted"/>
<dbReference type="Gene3D" id="2.60.120.200">
    <property type="match status" value="1"/>
</dbReference>
<organism evidence="3 4">
    <name type="scientific">Halomicrobium mukohataei</name>
    <dbReference type="NCBI Taxonomy" id="57705"/>
    <lineage>
        <taxon>Archaea</taxon>
        <taxon>Methanobacteriati</taxon>
        <taxon>Methanobacteriota</taxon>
        <taxon>Stenosarchaea group</taxon>
        <taxon>Halobacteria</taxon>
        <taxon>Halobacteriales</taxon>
        <taxon>Haloarculaceae</taxon>
        <taxon>Halomicrobium</taxon>
    </lineage>
</organism>
<dbReference type="RefSeq" id="WP_170093864.1">
    <property type="nucleotide sequence ID" value="NZ_WOYG01000001.1"/>
</dbReference>
<dbReference type="PROSITE" id="PS50113">
    <property type="entry name" value="PAC"/>
    <property type="match status" value="1"/>
</dbReference>
<dbReference type="OrthoDB" id="8127at2157"/>
<dbReference type="Proteomes" id="UP000608662">
    <property type="component" value="Unassembled WGS sequence"/>
</dbReference>
<dbReference type="NCBIfam" id="TIGR00229">
    <property type="entry name" value="sensory_box"/>
    <property type="match status" value="1"/>
</dbReference>